<dbReference type="SUPFAM" id="SSF81321">
    <property type="entry name" value="Family A G protein-coupled receptor-like"/>
    <property type="match status" value="1"/>
</dbReference>
<dbReference type="PANTHER" id="PTHR23021:SF82">
    <property type="entry name" value="G PROTEIN-COUPLED RECEPTOR"/>
    <property type="match status" value="1"/>
</dbReference>
<organism evidence="2 3">
    <name type="scientific">Plectus sambesii</name>
    <dbReference type="NCBI Taxonomy" id="2011161"/>
    <lineage>
        <taxon>Eukaryota</taxon>
        <taxon>Metazoa</taxon>
        <taxon>Ecdysozoa</taxon>
        <taxon>Nematoda</taxon>
        <taxon>Chromadorea</taxon>
        <taxon>Plectida</taxon>
        <taxon>Plectina</taxon>
        <taxon>Plectoidea</taxon>
        <taxon>Plectidae</taxon>
        <taxon>Plectus</taxon>
    </lineage>
</organism>
<feature type="transmembrane region" description="Helical" evidence="1">
    <location>
        <begin position="101"/>
        <end position="124"/>
    </location>
</feature>
<dbReference type="Proteomes" id="UP000887566">
    <property type="component" value="Unplaced"/>
</dbReference>
<feature type="transmembrane region" description="Helical" evidence="1">
    <location>
        <begin position="65"/>
        <end position="89"/>
    </location>
</feature>
<dbReference type="AlphaFoldDB" id="A0A914WHV0"/>
<evidence type="ECO:0000313" key="2">
    <source>
        <dbReference type="Proteomes" id="UP000887566"/>
    </source>
</evidence>
<evidence type="ECO:0000313" key="3">
    <source>
        <dbReference type="WBParaSite" id="PSAMB.scaffold415size52121.g6068.t1"/>
    </source>
</evidence>
<dbReference type="WBParaSite" id="PSAMB.scaffold415size52121.g6068.t1">
    <property type="protein sequence ID" value="PSAMB.scaffold415size52121.g6068.t1"/>
    <property type="gene ID" value="PSAMB.scaffold415size52121.g6068"/>
</dbReference>
<dbReference type="InterPro" id="IPR019425">
    <property type="entry name" value="7TM_GPCR_serpentine_rcpt_Srt"/>
</dbReference>
<keyword evidence="2" id="KW-1185">Reference proteome</keyword>
<keyword evidence="1" id="KW-0812">Transmembrane</keyword>
<keyword evidence="1" id="KW-0472">Membrane</keyword>
<keyword evidence="1" id="KW-1133">Transmembrane helix</keyword>
<dbReference type="Pfam" id="PF10321">
    <property type="entry name" value="7TM_GPCR_Srt"/>
    <property type="match status" value="1"/>
</dbReference>
<protein>
    <submittedName>
        <fullName evidence="3">Uncharacterized protein</fullName>
    </submittedName>
</protein>
<reference evidence="3" key="1">
    <citation type="submission" date="2022-11" db="UniProtKB">
        <authorList>
            <consortium name="WormBaseParasite"/>
        </authorList>
    </citation>
    <scope>IDENTIFICATION</scope>
</reference>
<feature type="transmembrane region" description="Helical" evidence="1">
    <location>
        <begin position="20"/>
        <end position="44"/>
    </location>
</feature>
<evidence type="ECO:0000256" key="1">
    <source>
        <dbReference type="SAM" id="Phobius"/>
    </source>
</evidence>
<proteinExistence type="predicted"/>
<dbReference type="PANTHER" id="PTHR23021">
    <property type="entry name" value="SERPENTINE RECEPTOR, CLASS T"/>
    <property type="match status" value="1"/>
</dbReference>
<sequence length="197" mass="22276">MTVEELTQNDTSSNHWEDTIVGVSYSLSAIVCFIPYVVVLKAITTDKELMKLTSYRIIVHMGIRDILQLIVHFITGPLTICQSTLHMYVNKVLGATATSSYVPYALMTLLLAFNRLVQLCFTSCVDTLFNYKITTLWLMGCHGIGVTFFVFLASPWAGMIYFPDWYSWDYDSEASLSWLVQGVEEWIEVSVIIVSGI</sequence>
<accession>A0A914WHV0</accession>
<feature type="transmembrane region" description="Helical" evidence="1">
    <location>
        <begin position="136"/>
        <end position="162"/>
    </location>
</feature>
<name>A0A914WHV0_9BILA</name>